<dbReference type="AlphaFoldDB" id="A0A0L0FRJ0"/>
<organism evidence="1 2">
    <name type="scientific">Sphaeroforma arctica JP610</name>
    <dbReference type="NCBI Taxonomy" id="667725"/>
    <lineage>
        <taxon>Eukaryota</taxon>
        <taxon>Ichthyosporea</taxon>
        <taxon>Ichthyophonida</taxon>
        <taxon>Sphaeroforma</taxon>
    </lineage>
</organism>
<dbReference type="Proteomes" id="UP000054560">
    <property type="component" value="Unassembled WGS sequence"/>
</dbReference>
<accession>A0A0L0FRJ0</accession>
<dbReference type="GeneID" id="25908721"/>
<reference evidence="1 2" key="1">
    <citation type="submission" date="2011-02" db="EMBL/GenBank/DDBJ databases">
        <title>The Genome Sequence of Sphaeroforma arctica JP610.</title>
        <authorList>
            <consortium name="The Broad Institute Genome Sequencing Platform"/>
            <person name="Russ C."/>
            <person name="Cuomo C."/>
            <person name="Young S.K."/>
            <person name="Zeng Q."/>
            <person name="Gargeya S."/>
            <person name="Alvarado L."/>
            <person name="Berlin A."/>
            <person name="Chapman S.B."/>
            <person name="Chen Z."/>
            <person name="Freedman E."/>
            <person name="Gellesch M."/>
            <person name="Goldberg J."/>
            <person name="Griggs A."/>
            <person name="Gujja S."/>
            <person name="Heilman E."/>
            <person name="Heiman D."/>
            <person name="Howarth C."/>
            <person name="Mehta T."/>
            <person name="Neiman D."/>
            <person name="Pearson M."/>
            <person name="Roberts A."/>
            <person name="Saif S."/>
            <person name="Shea T."/>
            <person name="Shenoy N."/>
            <person name="Sisk P."/>
            <person name="Stolte C."/>
            <person name="Sykes S."/>
            <person name="White J."/>
            <person name="Yandava C."/>
            <person name="Burger G."/>
            <person name="Gray M.W."/>
            <person name="Holland P.W.H."/>
            <person name="King N."/>
            <person name="Lang F.B.F."/>
            <person name="Roger A.J."/>
            <person name="Ruiz-Trillo I."/>
            <person name="Haas B."/>
            <person name="Nusbaum C."/>
            <person name="Birren B."/>
        </authorList>
    </citation>
    <scope>NUCLEOTIDE SEQUENCE [LARGE SCALE GENOMIC DNA]</scope>
    <source>
        <strain evidence="1 2">JP610</strain>
    </source>
</reference>
<proteinExistence type="predicted"/>
<evidence type="ECO:0000313" key="2">
    <source>
        <dbReference type="Proteomes" id="UP000054560"/>
    </source>
</evidence>
<keyword evidence="2" id="KW-1185">Reference proteome</keyword>
<gene>
    <name evidence="1" type="ORF">SARC_08217</name>
</gene>
<protein>
    <submittedName>
        <fullName evidence="1">Uncharacterized protein</fullName>
    </submittedName>
</protein>
<name>A0A0L0FRJ0_9EUKA</name>
<sequence length="109" mass="12421">MLLPWNDRWQSFTHSPAYRKIGPKDHKRDYPAPDTASGFSAQVNLLLTYLEESLVLEVHMNMNADVTVVETIHYLVANYGPSVYILTRPMQRATHGLGVFLEGQTNFVE</sequence>
<evidence type="ECO:0000313" key="1">
    <source>
        <dbReference type="EMBL" id="KNC79390.1"/>
    </source>
</evidence>
<dbReference type="RefSeq" id="XP_014153292.1">
    <property type="nucleotide sequence ID" value="XM_014297817.1"/>
</dbReference>
<dbReference type="EMBL" id="KQ242315">
    <property type="protein sequence ID" value="KNC79390.1"/>
    <property type="molecule type" value="Genomic_DNA"/>
</dbReference>